<keyword evidence="1" id="KW-0812">Transmembrane</keyword>
<dbReference type="RefSeq" id="WP_002973746.1">
    <property type="nucleotide sequence ID" value="NZ_AOGW02000010.1"/>
</dbReference>
<accession>N1VMZ7</accession>
<sequence length="223" mass="25680">MPERTNQNFFKQGFPFFIASLLFATYYIFLYLVPTPPFETSQLFTWITEWKIYIQIADEILIFATLSLLPCIYTLINPLKENHSPSALFASALFFLLLVPMLVLVDLLLGRLVYPVNNYPMSVDTIVFTLSLITGTMHMISLVLALAILLYGFSFRKKPWGGLFFLLGIYGFVFQIIASYPWLISPGVLLFCQLSFPIWLLSFGFYFLMNENKLPKKNQTDLS</sequence>
<keyword evidence="1" id="KW-0472">Membrane</keyword>
<dbReference type="AlphaFoldDB" id="N1VMZ7"/>
<feature type="transmembrane region" description="Helical" evidence="1">
    <location>
        <begin position="188"/>
        <end position="209"/>
    </location>
</feature>
<keyword evidence="3" id="KW-1185">Reference proteome</keyword>
<dbReference type="STRING" id="1257025.LEP1GSC203_1978"/>
<dbReference type="Proteomes" id="UP000012371">
    <property type="component" value="Unassembled WGS sequence"/>
</dbReference>
<dbReference type="EMBL" id="AOGW02000010">
    <property type="protein sequence ID" value="EMY61084.1"/>
    <property type="molecule type" value="Genomic_DNA"/>
</dbReference>
<feature type="transmembrane region" description="Helical" evidence="1">
    <location>
        <begin position="88"/>
        <end position="114"/>
    </location>
</feature>
<feature type="transmembrane region" description="Helical" evidence="1">
    <location>
        <begin position="126"/>
        <end position="151"/>
    </location>
</feature>
<evidence type="ECO:0000256" key="1">
    <source>
        <dbReference type="SAM" id="Phobius"/>
    </source>
</evidence>
<proteinExistence type="predicted"/>
<evidence type="ECO:0000313" key="2">
    <source>
        <dbReference type="EMBL" id="EMY61084.1"/>
    </source>
</evidence>
<comment type="caution">
    <text evidence="2">The sequence shown here is derived from an EMBL/GenBank/DDBJ whole genome shotgun (WGS) entry which is preliminary data.</text>
</comment>
<organism evidence="2 3">
    <name type="scientific">Leptospira terpstrae serovar Hualin str. LT 11-33 = ATCC 700639</name>
    <dbReference type="NCBI Taxonomy" id="1257025"/>
    <lineage>
        <taxon>Bacteria</taxon>
        <taxon>Pseudomonadati</taxon>
        <taxon>Spirochaetota</taxon>
        <taxon>Spirochaetia</taxon>
        <taxon>Leptospirales</taxon>
        <taxon>Leptospiraceae</taxon>
        <taxon>Leptospira</taxon>
    </lineage>
</organism>
<feature type="transmembrane region" description="Helical" evidence="1">
    <location>
        <begin position="163"/>
        <end position="182"/>
    </location>
</feature>
<dbReference type="OrthoDB" id="344287at2"/>
<feature type="transmembrane region" description="Helical" evidence="1">
    <location>
        <begin position="52"/>
        <end position="76"/>
    </location>
</feature>
<protein>
    <submittedName>
        <fullName evidence="2">Membrane protein</fullName>
    </submittedName>
</protein>
<evidence type="ECO:0000313" key="3">
    <source>
        <dbReference type="Proteomes" id="UP000012371"/>
    </source>
</evidence>
<gene>
    <name evidence="2" type="ORF">LEP1GSC203_1978</name>
</gene>
<name>N1VMZ7_9LEPT</name>
<feature type="transmembrane region" description="Helical" evidence="1">
    <location>
        <begin position="12"/>
        <end position="32"/>
    </location>
</feature>
<reference evidence="2" key="1">
    <citation type="submission" date="2013-03" db="EMBL/GenBank/DDBJ databases">
        <authorList>
            <person name="Harkins D.M."/>
            <person name="Durkin A.S."/>
            <person name="Brinkac L.M."/>
            <person name="Haft D.H."/>
            <person name="Selengut J.D."/>
            <person name="Sanka R."/>
            <person name="DePew J."/>
            <person name="Purushe J."/>
            <person name="Hartskeerl R.A."/>
            <person name="Ahmed A."/>
            <person name="van der Linden H."/>
            <person name="Goris M.G.A."/>
            <person name="Vinetz J.M."/>
            <person name="Sutton G.G."/>
            <person name="Nierman W.C."/>
            <person name="Fouts D.E."/>
        </authorList>
    </citation>
    <scope>NUCLEOTIDE SEQUENCE [LARGE SCALE GENOMIC DNA]</scope>
    <source>
        <strain evidence="2">LT 11-33</strain>
    </source>
</reference>
<keyword evidence="1" id="KW-1133">Transmembrane helix</keyword>